<feature type="signal peptide" evidence="4">
    <location>
        <begin position="1"/>
        <end position="31"/>
    </location>
</feature>
<dbReference type="SMART" id="SM00248">
    <property type="entry name" value="ANK"/>
    <property type="match status" value="3"/>
</dbReference>
<dbReference type="GO" id="GO:0016567">
    <property type="term" value="P:protein ubiquitination"/>
    <property type="evidence" value="ECO:0007669"/>
    <property type="project" value="TreeGrafter"/>
</dbReference>
<accession>A0A419R1N5</accession>
<dbReference type="InterPro" id="IPR051573">
    <property type="entry name" value="Ankyrin-SOCS_box_domain"/>
</dbReference>
<dbReference type="GO" id="GO:0045732">
    <property type="term" value="P:positive regulation of protein catabolic process"/>
    <property type="evidence" value="ECO:0007669"/>
    <property type="project" value="TreeGrafter"/>
</dbReference>
<comment type="caution">
    <text evidence="5">The sequence shown here is derived from an EMBL/GenBank/DDBJ whole genome shotgun (WGS) entry which is preliminary data.</text>
</comment>
<protein>
    <submittedName>
        <fullName evidence="5">Ankyrin repeat domain-containing protein</fullName>
    </submittedName>
</protein>
<proteinExistence type="predicted"/>
<name>A0A419R1N5_9SPHN</name>
<dbReference type="PROSITE" id="PS50297">
    <property type="entry name" value="ANK_REP_REGION"/>
    <property type="match status" value="2"/>
</dbReference>
<dbReference type="Pfam" id="PF13857">
    <property type="entry name" value="Ank_5"/>
    <property type="match status" value="1"/>
</dbReference>
<evidence type="ECO:0000313" key="6">
    <source>
        <dbReference type="Proteomes" id="UP000284322"/>
    </source>
</evidence>
<reference evidence="5 6" key="1">
    <citation type="submission" date="2018-09" db="EMBL/GenBank/DDBJ databases">
        <title>Altererythrobacter sp.Ery1 and Ery12, the genome sequencing of novel strains in genus Alterythrobacter.</title>
        <authorList>
            <person name="Cheng H."/>
            <person name="Wu Y.-H."/>
            <person name="Fang C."/>
            <person name="Xu X.-W."/>
        </authorList>
    </citation>
    <scope>NUCLEOTIDE SEQUENCE [LARGE SCALE GENOMIC DNA]</scope>
    <source>
        <strain evidence="5 6">Ery12</strain>
    </source>
</reference>
<keyword evidence="2 3" id="KW-0040">ANK repeat</keyword>
<gene>
    <name evidence="5" type="ORF">D6858_07635</name>
</gene>
<dbReference type="AlphaFoldDB" id="A0A419R1N5"/>
<dbReference type="SUPFAM" id="SSF48403">
    <property type="entry name" value="Ankyrin repeat"/>
    <property type="match status" value="1"/>
</dbReference>
<keyword evidence="1" id="KW-0677">Repeat</keyword>
<evidence type="ECO:0000256" key="1">
    <source>
        <dbReference type="ARBA" id="ARBA00022737"/>
    </source>
</evidence>
<dbReference type="Pfam" id="PF00023">
    <property type="entry name" value="Ank"/>
    <property type="match status" value="1"/>
</dbReference>
<evidence type="ECO:0000256" key="2">
    <source>
        <dbReference type="ARBA" id="ARBA00023043"/>
    </source>
</evidence>
<dbReference type="Gene3D" id="1.25.40.20">
    <property type="entry name" value="Ankyrin repeat-containing domain"/>
    <property type="match status" value="1"/>
</dbReference>
<dbReference type="OrthoDB" id="7390289at2"/>
<dbReference type="PROSITE" id="PS50088">
    <property type="entry name" value="ANK_REPEAT"/>
    <property type="match status" value="2"/>
</dbReference>
<evidence type="ECO:0000256" key="4">
    <source>
        <dbReference type="SAM" id="SignalP"/>
    </source>
</evidence>
<feature type="chain" id="PRO_5019403464" evidence="4">
    <location>
        <begin position="32"/>
        <end position="210"/>
    </location>
</feature>
<keyword evidence="4" id="KW-0732">Signal</keyword>
<dbReference type="InterPro" id="IPR002110">
    <property type="entry name" value="Ankyrin_rpt"/>
</dbReference>
<feature type="repeat" description="ANK" evidence="3">
    <location>
        <begin position="104"/>
        <end position="136"/>
    </location>
</feature>
<dbReference type="PANTHER" id="PTHR24136">
    <property type="entry name" value="SOWAH (DROSOPHILA) HOMOLOG"/>
    <property type="match status" value="1"/>
</dbReference>
<dbReference type="EMBL" id="RAHJ01000018">
    <property type="protein sequence ID" value="RJX67841.1"/>
    <property type="molecule type" value="Genomic_DNA"/>
</dbReference>
<evidence type="ECO:0000313" key="5">
    <source>
        <dbReference type="EMBL" id="RJX67841.1"/>
    </source>
</evidence>
<feature type="repeat" description="ANK" evidence="3">
    <location>
        <begin position="137"/>
        <end position="169"/>
    </location>
</feature>
<organism evidence="5 6">
    <name type="scientific">Tsuneonella suprasediminis</name>
    <dbReference type="NCBI Taxonomy" id="2306996"/>
    <lineage>
        <taxon>Bacteria</taxon>
        <taxon>Pseudomonadati</taxon>
        <taxon>Pseudomonadota</taxon>
        <taxon>Alphaproteobacteria</taxon>
        <taxon>Sphingomonadales</taxon>
        <taxon>Erythrobacteraceae</taxon>
        <taxon>Tsuneonella</taxon>
    </lineage>
</organism>
<dbReference type="InterPro" id="IPR036770">
    <property type="entry name" value="Ankyrin_rpt-contain_sf"/>
</dbReference>
<dbReference type="Proteomes" id="UP000284322">
    <property type="component" value="Unassembled WGS sequence"/>
</dbReference>
<sequence>MEIEQMPRTVLRKSGLILAAALMFGAPPAMAQQFSDGYQFLKAVKDRDGDSATKFLKAPGSTVINARDQSTGQTALFAVVQRRDEVWLRFLLDQGANPNIPAYNGATALGLAVNLGWVEGAERLLNKGANINDKTDTGETPLINAVHQRNIPLIRLLLKHGADADRTDNSGRSARDYAQLLSKSSGVIEAIDQAESERGESTPKSYGPGL</sequence>
<evidence type="ECO:0000256" key="3">
    <source>
        <dbReference type="PROSITE-ProRule" id="PRU00023"/>
    </source>
</evidence>
<keyword evidence="6" id="KW-1185">Reference proteome</keyword>
<dbReference type="PANTHER" id="PTHR24136:SF15">
    <property type="entry name" value="ANK_REP_REGION DOMAIN-CONTAINING PROTEIN"/>
    <property type="match status" value="1"/>
</dbReference>